<dbReference type="GO" id="GO:0003677">
    <property type="term" value="F:DNA binding"/>
    <property type="evidence" value="ECO:0007669"/>
    <property type="project" value="InterPro"/>
</dbReference>
<dbReference type="InterPro" id="IPR001098">
    <property type="entry name" value="DNA-dir_DNA_pol_A_palm_dom"/>
</dbReference>
<dbReference type="Gene3D" id="3.30.70.370">
    <property type="match status" value="1"/>
</dbReference>
<evidence type="ECO:0000313" key="3">
    <source>
        <dbReference type="EMBL" id="CAB4731650.1"/>
    </source>
</evidence>
<proteinExistence type="predicted"/>
<evidence type="ECO:0000256" key="1">
    <source>
        <dbReference type="ARBA" id="ARBA00022705"/>
    </source>
</evidence>
<dbReference type="PANTHER" id="PTHR10133">
    <property type="entry name" value="DNA POLYMERASE I"/>
    <property type="match status" value="1"/>
</dbReference>
<dbReference type="GO" id="GO:0003887">
    <property type="term" value="F:DNA-directed DNA polymerase activity"/>
    <property type="evidence" value="ECO:0007669"/>
    <property type="project" value="InterPro"/>
</dbReference>
<protein>
    <submittedName>
        <fullName evidence="4">Unannotated protein</fullName>
    </submittedName>
</protein>
<feature type="domain" description="DNA-directed DNA polymerase family A palm" evidence="2">
    <location>
        <begin position="338"/>
        <end position="525"/>
    </location>
</feature>
<dbReference type="EMBL" id="CAEZYR010000012">
    <property type="protein sequence ID" value="CAB4731650.1"/>
    <property type="molecule type" value="Genomic_DNA"/>
</dbReference>
<sequence length="567" mass="61372">MARGDLVAVALADDVGLGIVVVATGRSFTLACDAPSDVVAAIDAELRPRWVFWSIDTASMLVRHGVRVATCWDIAAVHRLLYGGWRADPARVWAVAHDLALDAMPTEAPFDLFHQELLAGDDPEDPVRPDGHLSPEWANGRWSRSVVRLGRWAELAAVVTLVQRARLVEIEDRPRAMLTARSESTAELLCAALAFDGLPMRRRVAEELIAAFVGPRPSNEVEAQAQRDDRDAAVLACVPGADDLDLRSPGQVKSLLRRVGIEVPDTRGWRLEGMRDAHPVVDALLVWRKAERVATTYGYAWLDAHLGADERLRGAWSGSDGSAGRMTASAGLHNMPADMRGAVIAESGHVFVRADLGQIEPRVLAVVSGDRALAAATQDDDLYAPIAQQLGADRPTAKVAVLGAMYGQTTGRGAHVAGRLEMAYPIAMKFLRDADRSAQGSRDLRTYGGRLINVGSTNANDVDEREMRRIAAARGRYGRNAMVQGAAAELFKMWAVLIRARSAVLGAQIVLCLHDEVLVHVRTEHGLTLAALVVDALDEAAHGWAPDRSVRFVADVSVVERWSDAKA</sequence>
<dbReference type="InterPro" id="IPR043502">
    <property type="entry name" value="DNA/RNA_pol_sf"/>
</dbReference>
<evidence type="ECO:0000259" key="2">
    <source>
        <dbReference type="SMART" id="SM00482"/>
    </source>
</evidence>
<accession>A0A6J7HD56</accession>
<dbReference type="PANTHER" id="PTHR10133:SF27">
    <property type="entry name" value="DNA POLYMERASE NU"/>
    <property type="match status" value="1"/>
</dbReference>
<dbReference type="Pfam" id="PF00476">
    <property type="entry name" value="DNA_pol_A"/>
    <property type="match status" value="1"/>
</dbReference>
<name>A0A6J7HD56_9ZZZZ</name>
<keyword evidence="1" id="KW-0235">DNA replication</keyword>
<dbReference type="GO" id="GO:0006302">
    <property type="term" value="P:double-strand break repair"/>
    <property type="evidence" value="ECO:0007669"/>
    <property type="project" value="TreeGrafter"/>
</dbReference>
<organism evidence="4">
    <name type="scientific">freshwater metagenome</name>
    <dbReference type="NCBI Taxonomy" id="449393"/>
    <lineage>
        <taxon>unclassified sequences</taxon>
        <taxon>metagenomes</taxon>
        <taxon>ecological metagenomes</taxon>
    </lineage>
</organism>
<dbReference type="InterPro" id="IPR002298">
    <property type="entry name" value="DNA_polymerase_A"/>
</dbReference>
<dbReference type="SUPFAM" id="SSF56672">
    <property type="entry name" value="DNA/RNA polymerases"/>
    <property type="match status" value="1"/>
</dbReference>
<dbReference type="SMART" id="SM00482">
    <property type="entry name" value="POLAc"/>
    <property type="match status" value="1"/>
</dbReference>
<reference evidence="4" key="1">
    <citation type="submission" date="2020-05" db="EMBL/GenBank/DDBJ databases">
        <authorList>
            <person name="Chiriac C."/>
            <person name="Salcher M."/>
            <person name="Ghai R."/>
            <person name="Kavagutti S V."/>
        </authorList>
    </citation>
    <scope>NUCLEOTIDE SEQUENCE</scope>
</reference>
<dbReference type="Gene3D" id="1.10.150.20">
    <property type="entry name" value="5' to 3' exonuclease, C-terminal subdomain"/>
    <property type="match status" value="1"/>
</dbReference>
<dbReference type="EMBL" id="CAFBMH010000081">
    <property type="protein sequence ID" value="CAB4918911.1"/>
    <property type="molecule type" value="Genomic_DNA"/>
</dbReference>
<dbReference type="GO" id="GO:0006261">
    <property type="term" value="P:DNA-templated DNA replication"/>
    <property type="evidence" value="ECO:0007669"/>
    <property type="project" value="InterPro"/>
</dbReference>
<gene>
    <name evidence="3" type="ORF">UFOPK2754_00519</name>
    <name evidence="4" type="ORF">UFOPK3543_01974</name>
</gene>
<dbReference type="AlphaFoldDB" id="A0A6J7HD56"/>
<evidence type="ECO:0000313" key="4">
    <source>
        <dbReference type="EMBL" id="CAB4918911.1"/>
    </source>
</evidence>